<comment type="caution">
    <text evidence="3">The sequence shown here is derived from an EMBL/GenBank/DDBJ whole genome shotgun (WGS) entry which is preliminary data.</text>
</comment>
<proteinExistence type="predicted"/>
<organism evidence="3 4">
    <name type="scientific">Psychrosphaera algicola</name>
    <dbReference type="NCBI Taxonomy" id="3023714"/>
    <lineage>
        <taxon>Bacteria</taxon>
        <taxon>Pseudomonadati</taxon>
        <taxon>Pseudomonadota</taxon>
        <taxon>Gammaproteobacteria</taxon>
        <taxon>Alteromonadales</taxon>
        <taxon>Pseudoalteromonadaceae</taxon>
        <taxon>Psychrosphaera</taxon>
    </lineage>
</organism>
<evidence type="ECO:0000256" key="1">
    <source>
        <dbReference type="SAM" id="SignalP"/>
    </source>
</evidence>
<feature type="signal peptide" evidence="1">
    <location>
        <begin position="1"/>
        <end position="20"/>
    </location>
</feature>
<gene>
    <name evidence="3" type="ORF">PN838_11245</name>
</gene>
<accession>A0ABT5FCH7</accession>
<protein>
    <recommendedName>
        <fullName evidence="2">EF-hand domain-containing protein</fullName>
    </recommendedName>
</protein>
<evidence type="ECO:0000313" key="3">
    <source>
        <dbReference type="EMBL" id="MDC2889240.1"/>
    </source>
</evidence>
<dbReference type="InterPro" id="IPR002048">
    <property type="entry name" value="EF_hand_dom"/>
</dbReference>
<dbReference type="PROSITE" id="PS00018">
    <property type="entry name" value="EF_HAND_1"/>
    <property type="match status" value="1"/>
</dbReference>
<name>A0ABT5FCH7_9GAMM</name>
<feature type="domain" description="EF-hand" evidence="2">
    <location>
        <begin position="60"/>
        <end position="88"/>
    </location>
</feature>
<feature type="chain" id="PRO_5045135205" description="EF-hand domain-containing protein" evidence="1">
    <location>
        <begin position="21"/>
        <end position="88"/>
    </location>
</feature>
<dbReference type="RefSeq" id="WP_215961836.1">
    <property type="nucleotide sequence ID" value="NZ_JAQOMS010000002.1"/>
</dbReference>
<dbReference type="PROSITE" id="PS50222">
    <property type="entry name" value="EF_HAND_2"/>
    <property type="match status" value="1"/>
</dbReference>
<dbReference type="Proteomes" id="UP001528411">
    <property type="component" value="Unassembled WGS sequence"/>
</dbReference>
<keyword evidence="4" id="KW-1185">Reference proteome</keyword>
<sequence length="88" mass="9231">MLKLNKVTLVEIFAVFTAFAAATATASDLESAVEKDQGDLISQYDTDGDGQLSKSEASASNISELISNFDSLDANKDGQLSAEELAAL</sequence>
<dbReference type="Pfam" id="PF13202">
    <property type="entry name" value="EF-hand_5"/>
    <property type="match status" value="2"/>
</dbReference>
<dbReference type="InterPro" id="IPR018247">
    <property type="entry name" value="EF_Hand_1_Ca_BS"/>
</dbReference>
<reference evidence="3 4" key="1">
    <citation type="submission" date="2023-01" db="EMBL/GenBank/DDBJ databases">
        <title>Psychrosphaera sp. nov., isolated from marine algae.</title>
        <authorList>
            <person name="Bayburt H."/>
            <person name="Choi B.J."/>
            <person name="Kim J.M."/>
            <person name="Choi D.G."/>
            <person name="Jeon C.O."/>
        </authorList>
    </citation>
    <scope>NUCLEOTIDE SEQUENCE [LARGE SCALE GENOMIC DNA]</scope>
    <source>
        <strain evidence="3 4">G1-22</strain>
    </source>
</reference>
<dbReference type="EMBL" id="JAQOMS010000002">
    <property type="protein sequence ID" value="MDC2889240.1"/>
    <property type="molecule type" value="Genomic_DNA"/>
</dbReference>
<evidence type="ECO:0000259" key="2">
    <source>
        <dbReference type="PROSITE" id="PS50222"/>
    </source>
</evidence>
<evidence type="ECO:0000313" key="4">
    <source>
        <dbReference type="Proteomes" id="UP001528411"/>
    </source>
</evidence>
<keyword evidence="1" id="KW-0732">Signal</keyword>